<dbReference type="PROSITE" id="PS51257">
    <property type="entry name" value="PROKAR_LIPOPROTEIN"/>
    <property type="match status" value="1"/>
</dbReference>
<dbReference type="STRING" id="377629.TERTU_1857"/>
<dbReference type="Pfam" id="PF18911">
    <property type="entry name" value="PKD_4"/>
    <property type="match status" value="1"/>
</dbReference>
<sequence length="1213" mass="129350">MFQQFKLSLVRFSLVSSAVLLAACSGSDGESQENMLQQDDNAIIADTQFVFISRNSEKTVDATADKLQKSLSSDTTTPLDVVAPYEFEPGAKLMLRSSLDIEGQSVDILAAYFGSPDYDVKNLNTSYDGKTLLFAAHGPLDHPTDNTWNIYEYRFETGEVRRLIADNVIANAGQDTNPAYTKTQTIVFSTDRAAGNPDHPSDVTLPEDTEENCYKISPSEKPSLLHAMTLQGENIVQLTYGNHHDTQPASLKDGRVAFMRWSRSYELVPQCDLVLANTRSQTAAVNLFASDYPAGIEAPATWSNSELCAYTQDTPFGPALASNHYSILRIAADGSELQRLYNTVDTGASDEAMLNLQELVQAENGQLITLLKHRYNGFLGGNVMELQSPNDVASGVVFANMALEPVIADSVGLFPNQASLPGWYSAVAPYRDGSSRLLVSWAQCTEVDAGVSAFCRADSDANSIESAYGIWVYNPQTDSRLPVVKAKAGTEYTELALAQPHVGLDYPFAPYSDDYVEDVDGSRIVCDDPGVQPTPEPSVVPSYPPSPTPTPVPSVQPSVMPSVVPSIVPTIAPSVVPSVTPSVAPSITPTMTPSVVPSVTPSVTPSIVPSVTPSVAPTVAPTPTPSVTPSIAPPTPVPSSVPSVVPTPTAEPTPVPTAEPSVTPSAEPSIEPSVEPSAEPSVEPSVEPSTEPSAEPSAEPTPTPTPSPSPVNHAPTADAGLDQALETGDVAQLNGSGSTDLDGDPLTYSWYFVELPVTSGVTLADETSVTPQFMPDVAGAYVVALVVSDGTSESDVDTVSINVSLANTAPVADAGDDLSTSVGSSVSLDGSGSFDADGDALTYSWSLVSAPAEAQVQLSDASVMQPHVLVDTSGDYMFALVVSDGLVESSADMVVLSTSNAKPVADAGEDRTVDQEGMLTVDGSGSYDPEMQPLAFSWSLISTPDGSAAKLIAPESVATGIAVDLPGDYVVQLVVNDGEWNSEPDTVMITVNEPPTCDMSGVDSRSFPVVIRDFKSSHPDFEYNIASDRGIVTEWLGEDGKPVYAHGRRGTETTNGPNAFASWYNDVEDVNLRLPMSLEIQRTPGTDIWTYENSAFFPIDDLGWGLTPGFEHNYHFTLESHLYFDYLGGEKFVFRGDDDLWLYINGRRAIDIGGVHGVQEKSIALDDVADQLGIEIGGRYSFDLFFAERHTVESNFMFQTSIVLSCEEPEAHP</sequence>
<evidence type="ECO:0000313" key="5">
    <source>
        <dbReference type="Proteomes" id="UP000009080"/>
    </source>
</evidence>
<name>C5BHW7_TERTT</name>
<dbReference type="PANTHER" id="PTHR31137">
    <property type="entry name" value="PROTEIN PSIB-RELATED-RELATED"/>
    <property type="match status" value="1"/>
</dbReference>
<gene>
    <name evidence="4" type="ordered locus">TERTU_1857</name>
</gene>
<reference evidence="4 5" key="1">
    <citation type="journal article" date="2009" name="PLoS ONE">
        <title>The complete genome of Teredinibacter turnerae T7901: an intracellular endosymbiont of marine wood-boring bivalves (shipworms).</title>
        <authorList>
            <person name="Yang J.C."/>
            <person name="Madupu R."/>
            <person name="Durkin A.S."/>
            <person name="Ekborg N.A."/>
            <person name="Pedamallu C.S."/>
            <person name="Hostetler J.B."/>
            <person name="Radune D."/>
            <person name="Toms B.S."/>
            <person name="Henrissat B."/>
            <person name="Coutinho P.M."/>
            <person name="Schwarz S."/>
            <person name="Field L."/>
            <person name="Trindade-Silva A.E."/>
            <person name="Soares C.A.G."/>
            <person name="Elshahawi S."/>
            <person name="Hanora A."/>
            <person name="Schmidt E.W."/>
            <person name="Haygood M.G."/>
            <person name="Posfai J."/>
            <person name="Benner J."/>
            <person name="Madinger C."/>
            <person name="Nove J."/>
            <person name="Anton B."/>
            <person name="Chaudhary K."/>
            <person name="Foster J."/>
            <person name="Holman A."/>
            <person name="Kumar S."/>
            <person name="Lessard P.A."/>
            <person name="Luyten Y.A."/>
            <person name="Slatko B."/>
            <person name="Wood N."/>
            <person name="Wu B."/>
            <person name="Teplitski M."/>
            <person name="Mougous J.D."/>
            <person name="Ward N."/>
            <person name="Eisen J.A."/>
            <person name="Badger J.H."/>
            <person name="Distel D.L."/>
        </authorList>
    </citation>
    <scope>NUCLEOTIDE SEQUENCE [LARGE SCALE GENOMIC DNA]</scope>
    <source>
        <strain evidence="5">ATCC 39867 / T7901</strain>
    </source>
</reference>
<dbReference type="Gene3D" id="2.60.40.10">
    <property type="entry name" value="Immunoglobulins"/>
    <property type="match status" value="3"/>
</dbReference>
<dbReference type="InterPro" id="IPR051154">
    <property type="entry name" value="Prespore-cell_inducing_factor"/>
</dbReference>
<dbReference type="InterPro" id="IPR035986">
    <property type="entry name" value="PKD_dom_sf"/>
</dbReference>
<dbReference type="HOGENOM" id="CLU_298947_0_0_6"/>
<feature type="compositionally biased region" description="Pro residues" evidence="1">
    <location>
        <begin position="699"/>
        <end position="709"/>
    </location>
</feature>
<dbReference type="GO" id="GO:0005576">
    <property type="term" value="C:extracellular region"/>
    <property type="evidence" value="ECO:0007669"/>
    <property type="project" value="TreeGrafter"/>
</dbReference>
<protein>
    <submittedName>
        <fullName evidence="4">PT repeat/fibro-slime domain protein</fullName>
    </submittedName>
</protein>
<dbReference type="eggNOG" id="COG3291">
    <property type="taxonomic scope" value="Bacteria"/>
</dbReference>
<dbReference type="SUPFAM" id="SSF49299">
    <property type="entry name" value="PKD domain"/>
    <property type="match status" value="2"/>
</dbReference>
<evidence type="ECO:0000259" key="3">
    <source>
        <dbReference type="PROSITE" id="PS51820"/>
    </source>
</evidence>
<keyword evidence="2" id="KW-0732">Signal</keyword>
<dbReference type="Proteomes" id="UP000009080">
    <property type="component" value="Chromosome"/>
</dbReference>
<feature type="compositionally biased region" description="Pro residues" evidence="1">
    <location>
        <begin position="532"/>
        <end position="552"/>
    </location>
</feature>
<dbReference type="PROSITE" id="PS51820">
    <property type="entry name" value="PA14"/>
    <property type="match status" value="1"/>
</dbReference>
<dbReference type="PRINTS" id="PR01217">
    <property type="entry name" value="PRICHEXTENSN"/>
</dbReference>
<dbReference type="AlphaFoldDB" id="C5BHW7"/>
<feature type="compositionally biased region" description="Pro residues" evidence="1">
    <location>
        <begin position="620"/>
        <end position="639"/>
    </location>
</feature>
<dbReference type="Pfam" id="PF22352">
    <property type="entry name" value="K319L-like_PKD"/>
    <property type="match status" value="2"/>
</dbReference>
<dbReference type="InterPro" id="IPR000601">
    <property type="entry name" value="PKD_dom"/>
</dbReference>
<dbReference type="InterPro" id="IPR011874">
    <property type="entry name" value="Fibro_Slime"/>
</dbReference>
<dbReference type="EMBL" id="CP001614">
    <property type="protein sequence ID" value="ACR12989.1"/>
    <property type="molecule type" value="Genomic_DNA"/>
</dbReference>
<evidence type="ECO:0000313" key="4">
    <source>
        <dbReference type="EMBL" id="ACR12989.1"/>
    </source>
</evidence>
<feature type="signal peptide" evidence="2">
    <location>
        <begin position="1"/>
        <end position="22"/>
    </location>
</feature>
<feature type="region of interest" description="Disordered" evidence="1">
    <location>
        <begin position="527"/>
        <end position="552"/>
    </location>
</feature>
<feature type="region of interest" description="Disordered" evidence="1">
    <location>
        <begin position="618"/>
        <end position="717"/>
    </location>
</feature>
<keyword evidence="5" id="KW-1185">Reference proteome</keyword>
<dbReference type="SUPFAM" id="SSF82171">
    <property type="entry name" value="DPP6 N-terminal domain-like"/>
    <property type="match status" value="1"/>
</dbReference>
<organism evidence="4 5">
    <name type="scientific">Teredinibacter turnerae (strain ATCC 39867 / T7901)</name>
    <dbReference type="NCBI Taxonomy" id="377629"/>
    <lineage>
        <taxon>Bacteria</taxon>
        <taxon>Pseudomonadati</taxon>
        <taxon>Pseudomonadota</taxon>
        <taxon>Gammaproteobacteria</taxon>
        <taxon>Cellvibrionales</taxon>
        <taxon>Cellvibrionaceae</taxon>
        <taxon>Teredinibacter</taxon>
    </lineage>
</organism>
<dbReference type="KEGG" id="ttu:TERTU_1857"/>
<dbReference type="InterPro" id="IPR022409">
    <property type="entry name" value="PKD/Chitinase_dom"/>
</dbReference>
<dbReference type="CDD" id="cd00146">
    <property type="entry name" value="PKD"/>
    <property type="match status" value="1"/>
</dbReference>
<evidence type="ECO:0000256" key="2">
    <source>
        <dbReference type="SAM" id="SignalP"/>
    </source>
</evidence>
<dbReference type="InterPro" id="IPR013783">
    <property type="entry name" value="Ig-like_fold"/>
</dbReference>
<dbReference type="InterPro" id="IPR037524">
    <property type="entry name" value="PA14/GLEYA"/>
</dbReference>
<feature type="chain" id="PRO_5002948823" evidence="2">
    <location>
        <begin position="23"/>
        <end position="1213"/>
    </location>
</feature>
<dbReference type="eggNOG" id="COG0810">
    <property type="taxonomic scope" value="Bacteria"/>
</dbReference>
<evidence type="ECO:0000256" key="1">
    <source>
        <dbReference type="SAM" id="MobiDB-lite"/>
    </source>
</evidence>
<dbReference type="Gene3D" id="2.120.10.30">
    <property type="entry name" value="TolB, C-terminal domain"/>
    <property type="match status" value="1"/>
</dbReference>
<feature type="compositionally biased region" description="Low complexity" evidence="1">
    <location>
        <begin position="658"/>
        <end position="698"/>
    </location>
</feature>
<dbReference type="RefSeq" id="WP_015819102.1">
    <property type="nucleotide sequence ID" value="NC_012997.1"/>
</dbReference>
<dbReference type="SMART" id="SM00089">
    <property type="entry name" value="PKD"/>
    <property type="match status" value="3"/>
</dbReference>
<dbReference type="NCBIfam" id="TIGR02148">
    <property type="entry name" value="Fibro_Slime"/>
    <property type="match status" value="1"/>
</dbReference>
<dbReference type="OrthoDB" id="9758386at2"/>
<accession>C5BHW7</accession>
<feature type="domain" description="PA14" evidence="3">
    <location>
        <begin position="1054"/>
        <end position="1213"/>
    </location>
</feature>
<dbReference type="InterPro" id="IPR011042">
    <property type="entry name" value="6-blade_b-propeller_TolB-like"/>
</dbReference>
<proteinExistence type="predicted"/>